<evidence type="ECO:0000256" key="2">
    <source>
        <dbReference type="ARBA" id="ARBA00022823"/>
    </source>
</evidence>
<proteinExistence type="inferred from homology"/>
<dbReference type="AlphaFoldDB" id="A0A844F372"/>
<protein>
    <recommendedName>
        <fullName evidence="3">Glycine cleavage system H protein</fullName>
    </recommendedName>
</protein>
<dbReference type="SUPFAM" id="SSF51230">
    <property type="entry name" value="Single hybrid motif"/>
    <property type="match status" value="1"/>
</dbReference>
<dbReference type="NCBIfam" id="TIGR00527">
    <property type="entry name" value="gcvH"/>
    <property type="match status" value="1"/>
</dbReference>
<comment type="caution">
    <text evidence="6">The sequence shown here is derived from an EMBL/GenBank/DDBJ whole genome shotgun (WGS) entry which is preliminary data.</text>
</comment>
<evidence type="ECO:0000256" key="4">
    <source>
        <dbReference type="PIRSR" id="PIRSR617453-50"/>
    </source>
</evidence>
<comment type="cofactor">
    <cofactor evidence="3">
        <name>(R)-lipoate</name>
        <dbReference type="ChEBI" id="CHEBI:83088"/>
    </cofactor>
    <text evidence="3">Binds 1 lipoyl cofactor covalently.</text>
</comment>
<dbReference type="InterPro" id="IPR003016">
    <property type="entry name" value="2-oxoA_DH_lipoyl-BS"/>
</dbReference>
<evidence type="ECO:0000313" key="7">
    <source>
        <dbReference type="Proteomes" id="UP000462363"/>
    </source>
</evidence>
<evidence type="ECO:0000259" key="5">
    <source>
        <dbReference type="PROSITE" id="PS50968"/>
    </source>
</evidence>
<feature type="domain" description="Lipoyl-binding" evidence="5">
    <location>
        <begin position="22"/>
        <end position="103"/>
    </location>
</feature>
<dbReference type="InterPro" id="IPR000089">
    <property type="entry name" value="Biotin_lipoyl"/>
</dbReference>
<dbReference type="CDD" id="cd06848">
    <property type="entry name" value="GCS_H"/>
    <property type="match status" value="1"/>
</dbReference>
<dbReference type="PANTHER" id="PTHR11715">
    <property type="entry name" value="GLYCINE CLEAVAGE SYSTEM H PROTEIN"/>
    <property type="match status" value="1"/>
</dbReference>
<dbReference type="InterPro" id="IPR011053">
    <property type="entry name" value="Single_hybrid_motif"/>
</dbReference>
<dbReference type="InterPro" id="IPR017453">
    <property type="entry name" value="GCV_H_sub"/>
</dbReference>
<evidence type="ECO:0000313" key="6">
    <source>
        <dbReference type="EMBL" id="MSS40312.1"/>
    </source>
</evidence>
<dbReference type="PROSITE" id="PS00189">
    <property type="entry name" value="LIPOYL"/>
    <property type="match status" value="1"/>
</dbReference>
<dbReference type="GO" id="GO:0005960">
    <property type="term" value="C:glycine cleavage complex"/>
    <property type="evidence" value="ECO:0007669"/>
    <property type="project" value="InterPro"/>
</dbReference>
<dbReference type="GO" id="GO:0019464">
    <property type="term" value="P:glycine decarboxylation via glycine cleavage system"/>
    <property type="evidence" value="ECO:0007669"/>
    <property type="project" value="UniProtKB-UniRule"/>
</dbReference>
<dbReference type="Gene3D" id="2.40.50.100">
    <property type="match status" value="1"/>
</dbReference>
<dbReference type="Pfam" id="PF01597">
    <property type="entry name" value="GCV_H"/>
    <property type="match status" value="1"/>
</dbReference>
<sequence length="126" mass="13938">MELMEGLLYSKSHEWVKEEGDAVVIGLTDYAQSELGDLVFVNLPEEGDEVTVGEAFADVESVKAVSDVYSPVSGTVCEVNEELLDTPEAINETPYDAWLIKVGEITEKEELLTAAEYEKFVDSEQE</sequence>
<dbReference type="GO" id="GO:0009249">
    <property type="term" value="P:protein lipoylation"/>
    <property type="evidence" value="ECO:0007669"/>
    <property type="project" value="TreeGrafter"/>
</dbReference>
<dbReference type="GO" id="GO:0005829">
    <property type="term" value="C:cytosol"/>
    <property type="evidence" value="ECO:0007669"/>
    <property type="project" value="TreeGrafter"/>
</dbReference>
<comment type="subunit">
    <text evidence="3">The glycine cleavage system is composed of four proteins: P, T, L and H.</text>
</comment>
<gene>
    <name evidence="3 6" type="primary">gcvH</name>
    <name evidence="6" type="ORF">FYJ37_08110</name>
</gene>
<dbReference type="RefSeq" id="WP_154322666.1">
    <property type="nucleotide sequence ID" value="NZ_CAMAAA010000001.1"/>
</dbReference>
<feature type="modified residue" description="N6-lipoyllysine" evidence="3 4">
    <location>
        <position position="63"/>
    </location>
</feature>
<organism evidence="6 7">
    <name type="scientific">Clostridium scindens (strain JCM 10418 / VPI 12708)</name>
    <dbReference type="NCBI Taxonomy" id="29347"/>
    <lineage>
        <taxon>Bacteria</taxon>
        <taxon>Bacillati</taxon>
        <taxon>Bacillota</taxon>
        <taxon>Clostridia</taxon>
        <taxon>Lachnospirales</taxon>
        <taxon>Lachnospiraceae</taxon>
    </lineage>
</organism>
<dbReference type="InterPro" id="IPR002930">
    <property type="entry name" value="GCV_H"/>
</dbReference>
<accession>A0A844F372</accession>
<dbReference type="EMBL" id="VUMB01000014">
    <property type="protein sequence ID" value="MSS40312.1"/>
    <property type="molecule type" value="Genomic_DNA"/>
</dbReference>
<comment type="similarity">
    <text evidence="1 3">Belongs to the GcvH family.</text>
</comment>
<dbReference type="PANTHER" id="PTHR11715:SF3">
    <property type="entry name" value="GLYCINE CLEAVAGE SYSTEM H PROTEIN-RELATED"/>
    <property type="match status" value="1"/>
</dbReference>
<dbReference type="InterPro" id="IPR033753">
    <property type="entry name" value="GCV_H/Fam206"/>
</dbReference>
<name>A0A844F372_CLOSV</name>
<dbReference type="PROSITE" id="PS50968">
    <property type="entry name" value="BIOTINYL_LIPOYL"/>
    <property type="match status" value="1"/>
</dbReference>
<dbReference type="HAMAP" id="MF_00272">
    <property type="entry name" value="GcvH"/>
    <property type="match status" value="1"/>
</dbReference>
<keyword evidence="2 3" id="KW-0450">Lipoyl</keyword>
<dbReference type="NCBIfam" id="NF002270">
    <property type="entry name" value="PRK01202.1"/>
    <property type="match status" value="1"/>
</dbReference>
<dbReference type="Proteomes" id="UP000462363">
    <property type="component" value="Unassembled WGS sequence"/>
</dbReference>
<comment type="function">
    <text evidence="3">The glycine cleavage system catalyzes the degradation of glycine. The H protein shuttles the methylamine group of glycine from the P protein to the T protein.</text>
</comment>
<evidence type="ECO:0000256" key="3">
    <source>
        <dbReference type="HAMAP-Rule" id="MF_00272"/>
    </source>
</evidence>
<evidence type="ECO:0000256" key="1">
    <source>
        <dbReference type="ARBA" id="ARBA00009249"/>
    </source>
</evidence>
<reference evidence="6 7" key="1">
    <citation type="submission" date="2019-08" db="EMBL/GenBank/DDBJ databases">
        <title>In-depth cultivation of the pig gut microbiome towards novel bacterial diversity and tailored functional studies.</title>
        <authorList>
            <person name="Wylensek D."/>
            <person name="Hitch T.C.A."/>
            <person name="Clavel T."/>
        </authorList>
    </citation>
    <scope>NUCLEOTIDE SEQUENCE [LARGE SCALE GENOMIC DNA]</scope>
    <source>
        <strain evidence="6 7">BL-389-WT-3D</strain>
    </source>
</reference>